<sequence length="460" mass="51599">MFPARGFSSSRSGRPTQASSSPTPFSTNPTAAAPEPNPPLAAMTTRRPSEWPPRFTNSPTGMMSPFTSIPARHAAVSAPSTVEPSRLRPMLQPRVPQPRRPSSNAVGDTIIVGNPVGSFAISPFRPFALLSMNSQPCDQADIHPSNSERESRESIKRKSQSISSDSSPLTGQSISAAVGNGDSPVPNKKSRREHGQTNNGQSLLNSQSNRPEGNYKACKRCNSLFVQRHLEAADRTVPYHERTNLFCARCFMRLYICETRFEMTDLEARCGQLDDDANDGIHENWAIRVMIRSLSNEGHKIVKAATTPKTKELLEEQEWTRIISHLDRTLNWNAENDIDLELDWKEWRTNAHRWTGIATTKLLLTFFDQETRRDSDWKCGGYCSHCEHFPGQPLGHFPERVVLGNFPERGVLGPEQPSQHWTEDDKLSNLTWDEWLADYDKSKGYDQAMIDNLAALDSQP</sequence>
<feature type="region of interest" description="Disordered" evidence="1">
    <location>
        <begin position="1"/>
        <end position="107"/>
    </location>
</feature>
<evidence type="ECO:0000313" key="3">
    <source>
        <dbReference type="Proteomes" id="UP000001197"/>
    </source>
</evidence>
<dbReference type="InParanoid" id="A0A090CDP9"/>
<feature type="compositionally biased region" description="Polar residues" evidence="1">
    <location>
        <begin position="7"/>
        <end position="17"/>
    </location>
</feature>
<feature type="region of interest" description="Disordered" evidence="1">
    <location>
        <begin position="137"/>
        <end position="211"/>
    </location>
</feature>
<feature type="compositionally biased region" description="Polar residues" evidence="1">
    <location>
        <begin position="55"/>
        <end position="67"/>
    </location>
</feature>
<organism evidence="2 3">
    <name type="scientific">Podospora anserina (strain S / ATCC MYA-4624 / DSM 980 / FGSC 10383)</name>
    <name type="common">Pleurage anserina</name>
    <dbReference type="NCBI Taxonomy" id="515849"/>
    <lineage>
        <taxon>Eukaryota</taxon>
        <taxon>Fungi</taxon>
        <taxon>Dikarya</taxon>
        <taxon>Ascomycota</taxon>
        <taxon>Pezizomycotina</taxon>
        <taxon>Sordariomycetes</taxon>
        <taxon>Sordariomycetidae</taxon>
        <taxon>Sordariales</taxon>
        <taxon>Podosporaceae</taxon>
        <taxon>Podospora</taxon>
        <taxon>Podospora anserina</taxon>
    </lineage>
</organism>
<feature type="compositionally biased region" description="Low complexity" evidence="1">
    <location>
        <begin position="18"/>
        <end position="34"/>
    </location>
</feature>
<name>A0A090CDP9_PODAN</name>
<dbReference type="AlphaFoldDB" id="A0A090CDP9"/>
<proteinExistence type="predicted"/>
<evidence type="ECO:0000313" key="2">
    <source>
        <dbReference type="EMBL" id="CDP23414.1"/>
    </source>
</evidence>
<feature type="compositionally biased region" description="Low complexity" evidence="1">
    <location>
        <begin position="198"/>
        <end position="209"/>
    </location>
</feature>
<reference evidence="3" key="2">
    <citation type="journal article" date="2014" name="Genetics">
        <title>Maintaining two mating types: Structure of the mating type locus and its role in heterokaryosis in Podospora anserina.</title>
        <authorList>
            <person name="Grognet P."/>
            <person name="Bidard F."/>
            <person name="Kuchly C."/>
            <person name="Tong L.C.H."/>
            <person name="Coppin E."/>
            <person name="Benkhali J.A."/>
            <person name="Couloux A."/>
            <person name="Wincker P."/>
            <person name="Debuchy R."/>
            <person name="Silar P."/>
        </authorList>
    </citation>
    <scope>GENOME REANNOTATION</scope>
    <source>
        <strain evidence="3">S / ATCC MYA-4624 / DSM 980 / FGSC 10383</strain>
    </source>
</reference>
<feature type="compositionally biased region" description="Basic and acidic residues" evidence="1">
    <location>
        <begin position="146"/>
        <end position="156"/>
    </location>
</feature>
<accession>A0A090CDP9</accession>
<reference evidence="2 3" key="1">
    <citation type="journal article" date="2008" name="Genome Biol.">
        <title>The genome sequence of the model ascomycete fungus Podospora anserina.</title>
        <authorList>
            <person name="Espagne E."/>
            <person name="Lespinet O."/>
            <person name="Malagnac F."/>
            <person name="Da Silva C."/>
            <person name="Jaillon O."/>
            <person name="Porcel B.M."/>
            <person name="Couloux A."/>
            <person name="Aury J.-M."/>
            <person name="Segurens B."/>
            <person name="Poulain J."/>
            <person name="Anthouard V."/>
            <person name="Grossetete S."/>
            <person name="Khalili H."/>
            <person name="Coppin E."/>
            <person name="Dequard-Chablat M."/>
            <person name="Picard M."/>
            <person name="Contamine V."/>
            <person name="Arnaise S."/>
            <person name="Bourdais A."/>
            <person name="Berteaux-Lecellier V."/>
            <person name="Gautheret D."/>
            <person name="de Vries R.P."/>
            <person name="Battaglia E."/>
            <person name="Coutinho P.M."/>
            <person name="Danchin E.G.J."/>
            <person name="Henrissat B."/>
            <person name="El Khoury R."/>
            <person name="Sainsard-Chanet A."/>
            <person name="Boivin A."/>
            <person name="Pinan-Lucarre B."/>
            <person name="Sellem C.H."/>
            <person name="Debuchy R."/>
            <person name="Wincker P."/>
            <person name="Weissenbach J."/>
            <person name="Silar P."/>
        </authorList>
    </citation>
    <scope>NUCLEOTIDE SEQUENCE [LARGE SCALE GENOMIC DNA]</scope>
    <source>
        <strain evidence="3">S / ATCC MYA-4624 / DSM 980 / FGSC 10383</strain>
    </source>
</reference>
<protein>
    <submittedName>
        <fullName evidence="2">Uncharacterized protein</fullName>
    </submittedName>
</protein>
<keyword evidence="3" id="KW-1185">Reference proteome</keyword>
<dbReference type="Proteomes" id="UP000001197">
    <property type="component" value="Chromosome 1"/>
</dbReference>
<dbReference type="EMBL" id="FO904936">
    <property type="protein sequence ID" value="CDP23414.1"/>
    <property type="molecule type" value="Genomic_DNA"/>
</dbReference>
<evidence type="ECO:0000256" key="1">
    <source>
        <dbReference type="SAM" id="MobiDB-lite"/>
    </source>
</evidence>